<dbReference type="InterPro" id="IPR003594">
    <property type="entry name" value="HATPase_dom"/>
</dbReference>
<dbReference type="GO" id="GO:0016301">
    <property type="term" value="F:kinase activity"/>
    <property type="evidence" value="ECO:0007669"/>
    <property type="project" value="UniProtKB-KW"/>
</dbReference>
<keyword evidence="9" id="KW-0902">Two-component regulatory system</keyword>
<dbReference type="Gene3D" id="1.10.287.130">
    <property type="match status" value="1"/>
</dbReference>
<evidence type="ECO:0000256" key="1">
    <source>
        <dbReference type="ARBA" id="ARBA00000085"/>
    </source>
</evidence>
<dbReference type="SUPFAM" id="SSF158472">
    <property type="entry name" value="HAMP domain-like"/>
    <property type="match status" value="1"/>
</dbReference>
<keyword evidence="5" id="KW-0808">Transferase</keyword>
<organism evidence="15 16">
    <name type="scientific">Microvirga puerhi</name>
    <dbReference type="NCBI Taxonomy" id="2876078"/>
    <lineage>
        <taxon>Bacteria</taxon>
        <taxon>Pseudomonadati</taxon>
        <taxon>Pseudomonadota</taxon>
        <taxon>Alphaproteobacteria</taxon>
        <taxon>Hyphomicrobiales</taxon>
        <taxon>Methylobacteriaceae</taxon>
        <taxon>Microvirga</taxon>
    </lineage>
</organism>
<dbReference type="CDD" id="cd00082">
    <property type="entry name" value="HisKA"/>
    <property type="match status" value="1"/>
</dbReference>
<feature type="domain" description="HAMP" evidence="14">
    <location>
        <begin position="190"/>
        <end position="243"/>
    </location>
</feature>
<dbReference type="EC" id="2.7.13.3" evidence="3"/>
<feature type="coiled-coil region" evidence="11">
    <location>
        <begin position="224"/>
        <end position="251"/>
    </location>
</feature>
<dbReference type="Gene3D" id="6.10.340.10">
    <property type="match status" value="1"/>
</dbReference>
<dbReference type="InterPro" id="IPR004358">
    <property type="entry name" value="Sig_transdc_His_kin-like_C"/>
</dbReference>
<evidence type="ECO:0000256" key="7">
    <source>
        <dbReference type="ARBA" id="ARBA00022777"/>
    </source>
</evidence>
<dbReference type="EMBL" id="JAIRBM010000005">
    <property type="protein sequence ID" value="MBZ6076432.1"/>
    <property type="molecule type" value="Genomic_DNA"/>
</dbReference>
<dbReference type="PROSITE" id="PS50885">
    <property type="entry name" value="HAMP"/>
    <property type="match status" value="1"/>
</dbReference>
<dbReference type="InterPro" id="IPR003660">
    <property type="entry name" value="HAMP_dom"/>
</dbReference>
<feature type="transmembrane region" description="Helical" evidence="12">
    <location>
        <begin position="169"/>
        <end position="188"/>
    </location>
</feature>
<dbReference type="InterPro" id="IPR036097">
    <property type="entry name" value="HisK_dim/P_sf"/>
</dbReference>
<accession>A0ABS7VN30</accession>
<dbReference type="CDD" id="cd06225">
    <property type="entry name" value="HAMP"/>
    <property type="match status" value="1"/>
</dbReference>
<comment type="catalytic activity">
    <reaction evidence="1">
        <text>ATP + protein L-histidine = ADP + protein N-phospho-L-histidine.</text>
        <dbReference type="EC" id="2.7.13.3"/>
    </reaction>
</comment>
<feature type="domain" description="Histidine kinase" evidence="13">
    <location>
        <begin position="251"/>
        <end position="469"/>
    </location>
</feature>
<dbReference type="InterPro" id="IPR003661">
    <property type="entry name" value="HisK_dim/P_dom"/>
</dbReference>
<dbReference type="SMART" id="SM00387">
    <property type="entry name" value="HATPase_c"/>
    <property type="match status" value="1"/>
</dbReference>
<evidence type="ECO:0000256" key="6">
    <source>
        <dbReference type="ARBA" id="ARBA00022692"/>
    </source>
</evidence>
<keyword evidence="10 12" id="KW-0472">Membrane</keyword>
<dbReference type="InterPro" id="IPR050428">
    <property type="entry name" value="TCS_sensor_his_kinase"/>
</dbReference>
<dbReference type="Pfam" id="PF00672">
    <property type="entry name" value="HAMP"/>
    <property type="match status" value="1"/>
</dbReference>
<evidence type="ECO:0000256" key="3">
    <source>
        <dbReference type="ARBA" id="ARBA00012438"/>
    </source>
</evidence>
<keyword evidence="6 12" id="KW-0812">Transmembrane</keyword>
<dbReference type="InterPro" id="IPR005467">
    <property type="entry name" value="His_kinase_dom"/>
</dbReference>
<dbReference type="PRINTS" id="PR00344">
    <property type="entry name" value="BCTRLSENSOR"/>
</dbReference>
<evidence type="ECO:0000313" key="16">
    <source>
        <dbReference type="Proteomes" id="UP000704176"/>
    </source>
</evidence>
<dbReference type="Proteomes" id="UP000704176">
    <property type="component" value="Unassembled WGS sequence"/>
</dbReference>
<reference evidence="15 16" key="1">
    <citation type="submission" date="2021-09" db="EMBL/GenBank/DDBJ databases">
        <title>The complete genome sequence of a new microorganism.</title>
        <authorList>
            <person name="Zi Z."/>
        </authorList>
    </citation>
    <scope>NUCLEOTIDE SEQUENCE [LARGE SCALE GENOMIC DNA]</scope>
    <source>
        <strain evidence="15 16">WGZ8</strain>
    </source>
</reference>
<proteinExistence type="predicted"/>
<gene>
    <name evidence="15" type="ORF">K9B37_09035</name>
</gene>
<feature type="transmembrane region" description="Helical" evidence="12">
    <location>
        <begin position="24"/>
        <end position="43"/>
    </location>
</feature>
<dbReference type="PROSITE" id="PS50109">
    <property type="entry name" value="HIS_KIN"/>
    <property type="match status" value="1"/>
</dbReference>
<evidence type="ECO:0000256" key="8">
    <source>
        <dbReference type="ARBA" id="ARBA00022989"/>
    </source>
</evidence>
<name>A0ABS7VN30_9HYPH</name>
<dbReference type="Gene3D" id="3.30.565.10">
    <property type="entry name" value="Histidine kinase-like ATPase, C-terminal domain"/>
    <property type="match status" value="1"/>
</dbReference>
<evidence type="ECO:0000259" key="13">
    <source>
        <dbReference type="PROSITE" id="PS50109"/>
    </source>
</evidence>
<evidence type="ECO:0000256" key="11">
    <source>
        <dbReference type="SAM" id="Coils"/>
    </source>
</evidence>
<evidence type="ECO:0000259" key="14">
    <source>
        <dbReference type="PROSITE" id="PS50885"/>
    </source>
</evidence>
<keyword evidence="8 12" id="KW-1133">Transmembrane helix</keyword>
<dbReference type="CDD" id="cd00075">
    <property type="entry name" value="HATPase"/>
    <property type="match status" value="1"/>
</dbReference>
<comment type="subcellular location">
    <subcellularLocation>
        <location evidence="2">Membrane</location>
    </subcellularLocation>
</comment>
<dbReference type="RefSeq" id="WP_224312752.1">
    <property type="nucleotide sequence ID" value="NZ_JAIRBM010000005.1"/>
</dbReference>
<keyword evidence="7 15" id="KW-0418">Kinase</keyword>
<dbReference type="SMART" id="SM00304">
    <property type="entry name" value="HAMP"/>
    <property type="match status" value="1"/>
</dbReference>
<keyword evidence="11" id="KW-0175">Coiled coil</keyword>
<dbReference type="SMART" id="SM00388">
    <property type="entry name" value="HisKA"/>
    <property type="match status" value="1"/>
</dbReference>
<dbReference type="Pfam" id="PF00512">
    <property type="entry name" value="HisKA"/>
    <property type="match status" value="1"/>
</dbReference>
<evidence type="ECO:0000256" key="10">
    <source>
        <dbReference type="ARBA" id="ARBA00023136"/>
    </source>
</evidence>
<dbReference type="PANTHER" id="PTHR45436">
    <property type="entry name" value="SENSOR HISTIDINE KINASE YKOH"/>
    <property type="match status" value="1"/>
</dbReference>
<keyword evidence="16" id="KW-1185">Reference proteome</keyword>
<protein>
    <recommendedName>
        <fullName evidence="3">histidine kinase</fullName>
        <ecNumber evidence="3">2.7.13.3</ecNumber>
    </recommendedName>
</protein>
<evidence type="ECO:0000256" key="4">
    <source>
        <dbReference type="ARBA" id="ARBA00022553"/>
    </source>
</evidence>
<sequence length="481" mass="52061">MSRGASPLSALGALVRTTAFKLSFAYLLVFALFAFVALGYVAWNAQRLLSDQFTSTIDAEINGLAEQYRMGGLRRLVNIVERRSRAPGASLYLVTTGTGEKIAGNVGALPSGVIDQPGQFETDYARTEDTDAPPSHALVRVYLLPGGFRLLVGRDMEESARLRDVIRRAFGYSLLFIGVLGCGGAWFITRRVLKRIDDMTETTRVIMAGDLSGRVKVAGTGDELDRLANNLNNMLERIDELMNGMREVSDNIAHDLKTPLTRMRNKADEALRLAKTPDELRVALEANIEESDNLIRIFNALLMIARLEAGNAREGLSDFDGAEAVRDVAELYEALAEDAGVPLDVQVQDDLPLHGSRELLGQAVANLLDNALKYGAPAEGETAQPITVTARRDGGDMEIIVADSGAGIPEAERSHVLERFVRLETARSRPGFGLGLSLAAAVARLHGGLLRLEDNAPGLRAVLVLPLRKMPDQPPVPALSA</sequence>
<evidence type="ECO:0000256" key="2">
    <source>
        <dbReference type="ARBA" id="ARBA00004370"/>
    </source>
</evidence>
<comment type="caution">
    <text evidence="15">The sequence shown here is derived from an EMBL/GenBank/DDBJ whole genome shotgun (WGS) entry which is preliminary data.</text>
</comment>
<evidence type="ECO:0000256" key="5">
    <source>
        <dbReference type="ARBA" id="ARBA00022679"/>
    </source>
</evidence>
<dbReference type="PANTHER" id="PTHR45436:SF8">
    <property type="entry name" value="HISTIDINE KINASE"/>
    <property type="match status" value="1"/>
</dbReference>
<dbReference type="InterPro" id="IPR036890">
    <property type="entry name" value="HATPase_C_sf"/>
</dbReference>
<dbReference type="SUPFAM" id="SSF47384">
    <property type="entry name" value="Homodimeric domain of signal transducing histidine kinase"/>
    <property type="match status" value="1"/>
</dbReference>
<evidence type="ECO:0000256" key="9">
    <source>
        <dbReference type="ARBA" id="ARBA00023012"/>
    </source>
</evidence>
<dbReference type="Pfam" id="PF02518">
    <property type="entry name" value="HATPase_c"/>
    <property type="match status" value="1"/>
</dbReference>
<evidence type="ECO:0000313" key="15">
    <source>
        <dbReference type="EMBL" id="MBZ6076432.1"/>
    </source>
</evidence>
<evidence type="ECO:0000256" key="12">
    <source>
        <dbReference type="SAM" id="Phobius"/>
    </source>
</evidence>
<dbReference type="SUPFAM" id="SSF55874">
    <property type="entry name" value="ATPase domain of HSP90 chaperone/DNA topoisomerase II/histidine kinase"/>
    <property type="match status" value="1"/>
</dbReference>
<keyword evidence="4" id="KW-0597">Phosphoprotein</keyword>